<accession>A0A8H3NFD4</accession>
<dbReference type="AlphaFoldDB" id="A0A8H3NFD4"/>
<sequence>MAQPGLSTTEHTFEYRFIHKATAKEEIDAAAAEGSDFYFNFMSATLNDPVAGILESRYFESLNLPSCGIRSWERSMTKNNINKNARRRAAPPVPGTDRFPLLSACHNQAELEGALRRAEAMGIEDTNAFAESYNLAFDDIVIQEYIDGEEYTCTVFQMGDACIALTPFKVGTKERTGTEKLKFDGETRMQLLRKKVNPFLFERLQSAAIDASMASGCQGSNMGSDIEIQLYRFSSFLLLRLLSEQVERQEDVVPRSFLKFCNEM</sequence>
<proteinExistence type="predicted"/>
<dbReference type="Proteomes" id="UP000465221">
    <property type="component" value="Unassembled WGS sequence"/>
</dbReference>
<organism evidence="1 2">
    <name type="scientific">Aspergillus udagawae</name>
    <dbReference type="NCBI Taxonomy" id="91492"/>
    <lineage>
        <taxon>Eukaryota</taxon>
        <taxon>Fungi</taxon>
        <taxon>Dikarya</taxon>
        <taxon>Ascomycota</taxon>
        <taxon>Pezizomycotina</taxon>
        <taxon>Eurotiomycetes</taxon>
        <taxon>Eurotiomycetidae</taxon>
        <taxon>Eurotiales</taxon>
        <taxon>Aspergillaceae</taxon>
        <taxon>Aspergillus</taxon>
        <taxon>Aspergillus subgen. Fumigati</taxon>
    </lineage>
</organism>
<evidence type="ECO:0000313" key="2">
    <source>
        <dbReference type="Proteomes" id="UP000465221"/>
    </source>
</evidence>
<evidence type="ECO:0000313" key="1">
    <source>
        <dbReference type="EMBL" id="GFF32010.1"/>
    </source>
</evidence>
<dbReference type="Gene3D" id="3.30.470.20">
    <property type="entry name" value="ATP-grasp fold, B domain"/>
    <property type="match status" value="1"/>
</dbReference>
<name>A0A8H3NFD4_9EURO</name>
<reference evidence="1 2" key="1">
    <citation type="submission" date="2020-01" db="EMBL/GenBank/DDBJ databases">
        <title>Draft genome sequence of Aspergillus udagawae IFM 46972.</title>
        <authorList>
            <person name="Takahashi H."/>
            <person name="Yaguchi T."/>
        </authorList>
    </citation>
    <scope>NUCLEOTIDE SEQUENCE [LARGE SCALE GENOMIC DNA]</scope>
    <source>
        <strain evidence="1 2">IFM 46972</strain>
    </source>
</reference>
<dbReference type="SUPFAM" id="SSF56059">
    <property type="entry name" value="Glutathione synthetase ATP-binding domain-like"/>
    <property type="match status" value="1"/>
</dbReference>
<gene>
    <name evidence="1" type="ORF">IFM46972_03405</name>
</gene>
<protein>
    <submittedName>
        <fullName evidence="1">Uncharacterized protein</fullName>
    </submittedName>
</protein>
<dbReference type="EMBL" id="BLKC01000018">
    <property type="protein sequence ID" value="GFF32010.1"/>
    <property type="molecule type" value="Genomic_DNA"/>
</dbReference>
<comment type="caution">
    <text evidence="1">The sequence shown here is derived from an EMBL/GenBank/DDBJ whole genome shotgun (WGS) entry which is preliminary data.</text>
</comment>